<dbReference type="EMBL" id="GGEC01093311">
    <property type="protein sequence ID" value="MBX73795.1"/>
    <property type="molecule type" value="Transcribed_RNA"/>
</dbReference>
<organism evidence="1">
    <name type="scientific">Rhizophora mucronata</name>
    <name type="common">Asiatic mangrove</name>
    <dbReference type="NCBI Taxonomy" id="61149"/>
    <lineage>
        <taxon>Eukaryota</taxon>
        <taxon>Viridiplantae</taxon>
        <taxon>Streptophyta</taxon>
        <taxon>Embryophyta</taxon>
        <taxon>Tracheophyta</taxon>
        <taxon>Spermatophyta</taxon>
        <taxon>Magnoliopsida</taxon>
        <taxon>eudicotyledons</taxon>
        <taxon>Gunneridae</taxon>
        <taxon>Pentapetalae</taxon>
        <taxon>rosids</taxon>
        <taxon>fabids</taxon>
        <taxon>Malpighiales</taxon>
        <taxon>Rhizophoraceae</taxon>
        <taxon>Rhizophora</taxon>
    </lineage>
</organism>
<evidence type="ECO:0000313" key="1">
    <source>
        <dbReference type="EMBL" id="MBX73795.1"/>
    </source>
</evidence>
<protein>
    <submittedName>
        <fullName evidence="1">Uncharacterized protein</fullName>
    </submittedName>
</protein>
<proteinExistence type="predicted"/>
<accession>A0A2P2R3I6</accession>
<reference evidence="1" key="1">
    <citation type="submission" date="2018-02" db="EMBL/GenBank/DDBJ databases">
        <title>Rhizophora mucronata_Transcriptome.</title>
        <authorList>
            <person name="Meera S.P."/>
            <person name="Sreeshan A."/>
            <person name="Augustine A."/>
        </authorList>
    </citation>
    <scope>NUCLEOTIDE SEQUENCE</scope>
    <source>
        <tissue evidence="1">Leaf</tissue>
    </source>
</reference>
<dbReference type="AlphaFoldDB" id="A0A2P2R3I6"/>
<name>A0A2P2R3I6_RHIMU</name>
<sequence length="47" mass="5214">MLLSLSLSSCVWGISGLTADRASLYEWEVVCIELLVFECIFVALSFV</sequence>